<evidence type="ECO:0000256" key="3">
    <source>
        <dbReference type="ARBA" id="ARBA00023015"/>
    </source>
</evidence>
<proteinExistence type="predicted"/>
<evidence type="ECO:0000313" key="9">
    <source>
        <dbReference type="EMBL" id="OBZ86599.1"/>
    </source>
</evidence>
<dbReference type="AlphaFoldDB" id="A0A1C7NCW4"/>
<dbReference type="PROSITE" id="PS50048">
    <property type="entry name" value="ZN2_CY6_FUNGAL_2"/>
    <property type="match status" value="1"/>
</dbReference>
<sequence length="702" mass="81589">MRIRIIPCTECRKNRRKCKRINSSSICLRCQRLGKECIEAPVIATLKSKGTQANPQSDSQLLLEQIEQLEQAIKDTEDEMYYLSSQHSHVALQETRSLSLESIPTSALQHMSYRWKVKIEDGLFNIETGIKNVSDLIPLQSSLPQYLSPFNYQWDEDLFDSRSSSISSSSSSSSSSSCLLDPMDRSRHGSSPKDEPDIYLNGESNLVFSFSRKDVDQSIFYTTRTVTRMLELKKVKEPDEILLPWKLLIDPKTVMLSFIEFFFSCDIVYRSLVYEPAFRKRMPLIQDYLSDPLALAICCYVCATPCDHDIYTCQEKRNMADFFYAKARDAIMEHFDEYDKRLENVTAICLLTPHQHNMLRMIECRHLIELAYNICLDFQREYKGPVLSEDIESFDNAALLTDDLMHALLSRNLYHINLFRRFMCFVADEAPHETSLLTPRWCYLADESEEVKRYIQAQNWLMMIVEHPFFHQFMKQIHQVHIGKVCTLSFDSILRAKQVIENWSTAIPDELRLCEDYFNVDMCKKAIEATSDSHVLMSFCNFHSFQTNIHSTLLQPTFLNAENAIIAECVINLSLSRCLQGCQLLIYTFKKLYKLSREKKSCDYSVRASDLLFCTFDVLVLLSLSQNQTVADEAKRMTQACYDEIKNSPYMRDIHVAEEHSFKLDTFAEQLKNKQIDVSCFEKYPSPWLAMMFHIIRSFVSI</sequence>
<dbReference type="InterPro" id="IPR050815">
    <property type="entry name" value="TF_fung"/>
</dbReference>
<keyword evidence="4" id="KW-0804">Transcription</keyword>
<evidence type="ECO:0000256" key="7">
    <source>
        <dbReference type="SAM" id="MobiDB-lite"/>
    </source>
</evidence>
<evidence type="ECO:0000256" key="5">
    <source>
        <dbReference type="ARBA" id="ARBA00023242"/>
    </source>
</evidence>
<gene>
    <name evidence="9" type="ORF">A0J61_05343</name>
</gene>
<dbReference type="SUPFAM" id="SSF57701">
    <property type="entry name" value="Zn2/Cys6 DNA-binding domain"/>
    <property type="match status" value="1"/>
</dbReference>
<dbReference type="STRING" id="101091.A0A1C7NCW4"/>
<dbReference type="Gene3D" id="4.10.240.10">
    <property type="entry name" value="Zn(2)-C6 fungal-type DNA-binding domain"/>
    <property type="match status" value="1"/>
</dbReference>
<feature type="compositionally biased region" description="Basic and acidic residues" evidence="7">
    <location>
        <begin position="182"/>
        <end position="196"/>
    </location>
</feature>
<dbReference type="GO" id="GO:0005634">
    <property type="term" value="C:nucleus"/>
    <property type="evidence" value="ECO:0007669"/>
    <property type="project" value="UniProtKB-SubCell"/>
</dbReference>
<dbReference type="OrthoDB" id="2290221at2759"/>
<evidence type="ECO:0000256" key="6">
    <source>
        <dbReference type="SAM" id="Coils"/>
    </source>
</evidence>
<dbReference type="InParanoid" id="A0A1C7NCW4"/>
<dbReference type="PANTHER" id="PTHR47338:SF29">
    <property type="entry name" value="ZN(2)-C6 FUNGAL-TYPE DOMAIN-CONTAINING PROTEIN"/>
    <property type="match status" value="1"/>
</dbReference>
<feature type="domain" description="Zn(2)-C6 fungal-type" evidence="8">
    <location>
        <begin position="7"/>
        <end position="39"/>
    </location>
</feature>
<dbReference type="InterPro" id="IPR001138">
    <property type="entry name" value="Zn2Cys6_DnaBD"/>
</dbReference>
<dbReference type="CDD" id="cd12148">
    <property type="entry name" value="fungal_TF_MHR"/>
    <property type="match status" value="1"/>
</dbReference>
<evidence type="ECO:0000313" key="10">
    <source>
        <dbReference type="Proteomes" id="UP000093000"/>
    </source>
</evidence>
<keyword evidence="5" id="KW-0539">Nucleus</keyword>
<protein>
    <recommendedName>
        <fullName evidence="8">Zn(2)-C6 fungal-type domain-containing protein</fullName>
    </recommendedName>
</protein>
<keyword evidence="6" id="KW-0175">Coiled coil</keyword>
<feature type="coiled-coil region" evidence="6">
    <location>
        <begin position="59"/>
        <end position="86"/>
    </location>
</feature>
<name>A0A1C7NCW4_9FUNG</name>
<evidence type="ECO:0000256" key="2">
    <source>
        <dbReference type="ARBA" id="ARBA00022723"/>
    </source>
</evidence>
<comment type="caution">
    <text evidence="9">The sequence shown here is derived from an EMBL/GenBank/DDBJ whole genome shotgun (WGS) entry which is preliminary data.</text>
</comment>
<feature type="region of interest" description="Disordered" evidence="7">
    <location>
        <begin position="165"/>
        <end position="198"/>
    </location>
</feature>
<dbReference type="Proteomes" id="UP000093000">
    <property type="component" value="Unassembled WGS sequence"/>
</dbReference>
<dbReference type="GO" id="GO:0008270">
    <property type="term" value="F:zinc ion binding"/>
    <property type="evidence" value="ECO:0007669"/>
    <property type="project" value="InterPro"/>
</dbReference>
<dbReference type="CDD" id="cd00067">
    <property type="entry name" value="GAL4"/>
    <property type="match status" value="1"/>
</dbReference>
<dbReference type="PANTHER" id="PTHR47338">
    <property type="entry name" value="ZN(II)2CYS6 TRANSCRIPTION FACTOR (EUROFUNG)-RELATED"/>
    <property type="match status" value="1"/>
</dbReference>
<reference evidence="9 10" key="1">
    <citation type="submission" date="2016-03" db="EMBL/GenBank/DDBJ databases">
        <title>Choanephora cucurbitarum.</title>
        <authorList>
            <person name="Min B."/>
            <person name="Park H."/>
            <person name="Park J.-H."/>
            <person name="Shin H.-D."/>
            <person name="Choi I.-G."/>
        </authorList>
    </citation>
    <scope>NUCLEOTIDE SEQUENCE [LARGE SCALE GENOMIC DNA]</scope>
    <source>
        <strain evidence="9 10">KUS-F28377</strain>
    </source>
</reference>
<organism evidence="9 10">
    <name type="scientific">Choanephora cucurbitarum</name>
    <dbReference type="NCBI Taxonomy" id="101091"/>
    <lineage>
        <taxon>Eukaryota</taxon>
        <taxon>Fungi</taxon>
        <taxon>Fungi incertae sedis</taxon>
        <taxon>Mucoromycota</taxon>
        <taxon>Mucoromycotina</taxon>
        <taxon>Mucoromycetes</taxon>
        <taxon>Mucorales</taxon>
        <taxon>Mucorineae</taxon>
        <taxon>Choanephoraceae</taxon>
        <taxon>Choanephoroideae</taxon>
        <taxon>Choanephora</taxon>
    </lineage>
</organism>
<accession>A0A1C7NCW4</accession>
<dbReference type="GO" id="GO:0000981">
    <property type="term" value="F:DNA-binding transcription factor activity, RNA polymerase II-specific"/>
    <property type="evidence" value="ECO:0007669"/>
    <property type="project" value="InterPro"/>
</dbReference>
<dbReference type="PROSITE" id="PS00463">
    <property type="entry name" value="ZN2_CY6_FUNGAL_1"/>
    <property type="match status" value="1"/>
</dbReference>
<feature type="compositionally biased region" description="Low complexity" evidence="7">
    <location>
        <begin position="165"/>
        <end position="177"/>
    </location>
</feature>
<dbReference type="InterPro" id="IPR036864">
    <property type="entry name" value="Zn2-C6_fun-type_DNA-bd_sf"/>
</dbReference>
<keyword evidence="3" id="KW-0805">Transcription regulation</keyword>
<evidence type="ECO:0000256" key="4">
    <source>
        <dbReference type="ARBA" id="ARBA00023163"/>
    </source>
</evidence>
<evidence type="ECO:0000259" key="8">
    <source>
        <dbReference type="PROSITE" id="PS50048"/>
    </source>
</evidence>
<dbReference type="EMBL" id="LUGH01000286">
    <property type="protein sequence ID" value="OBZ86599.1"/>
    <property type="molecule type" value="Genomic_DNA"/>
</dbReference>
<comment type="subcellular location">
    <subcellularLocation>
        <location evidence="1">Nucleus</location>
    </subcellularLocation>
</comment>
<keyword evidence="2" id="KW-0479">Metal-binding</keyword>
<keyword evidence="10" id="KW-1185">Reference proteome</keyword>
<evidence type="ECO:0000256" key="1">
    <source>
        <dbReference type="ARBA" id="ARBA00004123"/>
    </source>
</evidence>